<reference evidence="11 12" key="1">
    <citation type="submission" date="2016-05" db="EMBL/GenBank/DDBJ databases">
        <title>Genome Sequence of Pseudomonas citronellolis Strain SJTE-3, an Estrogens and Persistent Organic Pollutants degradation strain.</title>
        <authorList>
            <person name="Liang R."/>
        </authorList>
    </citation>
    <scope>NUCLEOTIDE SEQUENCE [LARGE SCALE GENOMIC DNA]</scope>
    <source>
        <strain evidence="11 12">SJTE-3</strain>
    </source>
</reference>
<dbReference type="InterPro" id="IPR023753">
    <property type="entry name" value="FAD/NAD-binding_dom"/>
</dbReference>
<dbReference type="AlphaFoldDB" id="A0A1A9KFV0"/>
<keyword evidence="5" id="KW-0274">FAD</keyword>
<evidence type="ECO:0000256" key="1">
    <source>
        <dbReference type="ARBA" id="ARBA00001974"/>
    </source>
</evidence>
<dbReference type="Gene3D" id="3.30.390.30">
    <property type="match status" value="1"/>
</dbReference>
<sequence>MSDHPSSPPGPDFAQGVPLADVTEGSPLAGHVGGEAALLVRQAGQLYAIGATCPHYGAPLAEGLVDGDTLRCPWHHACFRLHDGRLLAPPALDDLPRWQVDCRDGKAYVGAPLPAAPADLPAGAQPPASVVIIGGGAAGNAAALGLRHEGYDGPITLLSADPAAPYDRPNLSKDYLAGSADPAWLPLRSADFYTSQRIELRCDTRVSHIDTAHKKLTLASGEELDYGALVLATGSAPARLDVPGADLPHVRVLRSLADCDELIARCATARRCVVVGAGFIGLEVAASLRSRGLDVQIVAPGARPMENVFGEALGDMLRALHEAHGVGFHFGAEVTAIEAQQVRLSTGGALPADLVVIGIGARPELELARDAGLKLDKGVLVDAWLRTSAADVYAVGDIARWPDARSGEAIRVEHWAVAERQGMTAARNILGHAQRFTAVPFFWTHQYDTTIDYVGHAQRWDRVDIDGDPAAHDCRVTYWRDGKALAVATVGRDGQSLEAEAAFEQQTSG</sequence>
<name>A0A1A9KFV0_9PSED</name>
<dbReference type="Gene3D" id="2.102.10.10">
    <property type="entry name" value="Rieske [2Fe-2S] iron-sulphur domain"/>
    <property type="match status" value="1"/>
</dbReference>
<dbReference type="GO" id="GO:0016651">
    <property type="term" value="F:oxidoreductase activity, acting on NAD(P)H"/>
    <property type="evidence" value="ECO:0007669"/>
    <property type="project" value="TreeGrafter"/>
</dbReference>
<dbReference type="GO" id="GO:0051537">
    <property type="term" value="F:2 iron, 2 sulfur cluster binding"/>
    <property type="evidence" value="ECO:0007669"/>
    <property type="project" value="UniProtKB-KW"/>
</dbReference>
<dbReference type="Pfam" id="PF07992">
    <property type="entry name" value="Pyr_redox_2"/>
    <property type="match status" value="1"/>
</dbReference>
<dbReference type="SUPFAM" id="SSF55424">
    <property type="entry name" value="FAD/NAD-linked reductases, dimerisation (C-terminal) domain"/>
    <property type="match status" value="1"/>
</dbReference>
<keyword evidence="8" id="KW-0411">Iron-sulfur</keyword>
<keyword evidence="2" id="KW-0285">Flavoprotein</keyword>
<proteinExistence type="predicted"/>
<dbReference type="PRINTS" id="PR00411">
    <property type="entry name" value="PNDRDTASEI"/>
</dbReference>
<keyword evidence="3" id="KW-0001">2Fe-2S</keyword>
<evidence type="ECO:0000256" key="8">
    <source>
        <dbReference type="ARBA" id="ARBA00023014"/>
    </source>
</evidence>
<feature type="domain" description="Rieske" evidence="10">
    <location>
        <begin position="14"/>
        <end position="109"/>
    </location>
</feature>
<evidence type="ECO:0000313" key="11">
    <source>
        <dbReference type="EMBL" id="ANI15863.1"/>
    </source>
</evidence>
<dbReference type="SUPFAM" id="SSF51905">
    <property type="entry name" value="FAD/NAD(P)-binding domain"/>
    <property type="match status" value="2"/>
</dbReference>
<dbReference type="Proteomes" id="UP000077748">
    <property type="component" value="Chromosome"/>
</dbReference>
<dbReference type="InterPro" id="IPR036922">
    <property type="entry name" value="Rieske_2Fe-2S_sf"/>
</dbReference>
<evidence type="ECO:0000256" key="6">
    <source>
        <dbReference type="ARBA" id="ARBA00023002"/>
    </source>
</evidence>
<evidence type="ECO:0000256" key="5">
    <source>
        <dbReference type="ARBA" id="ARBA00022827"/>
    </source>
</evidence>
<accession>A0A1A9KFV0</accession>
<dbReference type="InterPro" id="IPR028202">
    <property type="entry name" value="Reductase_C"/>
</dbReference>
<dbReference type="InterPro" id="IPR017941">
    <property type="entry name" value="Rieske_2Fe-2S"/>
</dbReference>
<dbReference type="PANTHER" id="PTHR43557:SF2">
    <property type="entry name" value="RIESKE DOMAIN-CONTAINING PROTEIN-RELATED"/>
    <property type="match status" value="1"/>
</dbReference>
<feature type="compositionally biased region" description="Pro residues" evidence="9">
    <location>
        <begin position="1"/>
        <end position="11"/>
    </location>
</feature>
<dbReference type="PRINTS" id="PR00368">
    <property type="entry name" value="FADPNR"/>
</dbReference>
<keyword evidence="7" id="KW-0408">Iron</keyword>
<dbReference type="PROSITE" id="PS51296">
    <property type="entry name" value="RIESKE"/>
    <property type="match status" value="1"/>
</dbReference>
<organism evidence="11 12">
    <name type="scientific">Pseudomonas citronellolis</name>
    <dbReference type="NCBI Taxonomy" id="53408"/>
    <lineage>
        <taxon>Bacteria</taxon>
        <taxon>Pseudomonadati</taxon>
        <taxon>Pseudomonadota</taxon>
        <taxon>Gammaproteobacteria</taxon>
        <taxon>Pseudomonadales</taxon>
        <taxon>Pseudomonadaceae</taxon>
        <taxon>Pseudomonas</taxon>
    </lineage>
</organism>
<keyword evidence="4" id="KW-0479">Metal-binding</keyword>
<evidence type="ECO:0000256" key="4">
    <source>
        <dbReference type="ARBA" id="ARBA00022723"/>
    </source>
</evidence>
<dbReference type="PANTHER" id="PTHR43557">
    <property type="entry name" value="APOPTOSIS-INDUCING FACTOR 1"/>
    <property type="match status" value="1"/>
</dbReference>
<dbReference type="InterPro" id="IPR036188">
    <property type="entry name" value="FAD/NAD-bd_sf"/>
</dbReference>
<dbReference type="InterPro" id="IPR016156">
    <property type="entry name" value="FAD/NAD-linked_Rdtase_dimer_sf"/>
</dbReference>
<evidence type="ECO:0000256" key="3">
    <source>
        <dbReference type="ARBA" id="ARBA00022714"/>
    </source>
</evidence>
<dbReference type="Pfam" id="PF14759">
    <property type="entry name" value="Reductase_C"/>
    <property type="match status" value="1"/>
</dbReference>
<dbReference type="InterPro" id="IPR050446">
    <property type="entry name" value="FAD-oxidoreductase/Apoptosis"/>
</dbReference>
<gene>
    <name evidence="11" type="ORF">A9C11_18645</name>
</gene>
<keyword evidence="6" id="KW-0560">Oxidoreductase</keyword>
<dbReference type="SUPFAM" id="SSF50022">
    <property type="entry name" value="ISP domain"/>
    <property type="match status" value="1"/>
</dbReference>
<comment type="cofactor">
    <cofactor evidence="1">
        <name>FAD</name>
        <dbReference type="ChEBI" id="CHEBI:57692"/>
    </cofactor>
</comment>
<protein>
    <submittedName>
        <fullName evidence="11">Pyridine nucleotide-disulfide oxidoreductase</fullName>
    </submittedName>
</protein>
<evidence type="ECO:0000256" key="2">
    <source>
        <dbReference type="ARBA" id="ARBA00022630"/>
    </source>
</evidence>
<evidence type="ECO:0000256" key="9">
    <source>
        <dbReference type="SAM" id="MobiDB-lite"/>
    </source>
</evidence>
<feature type="region of interest" description="Disordered" evidence="9">
    <location>
        <begin position="1"/>
        <end position="20"/>
    </location>
</feature>
<dbReference type="Gene3D" id="3.50.50.60">
    <property type="entry name" value="FAD/NAD(P)-binding domain"/>
    <property type="match status" value="2"/>
</dbReference>
<dbReference type="RefSeq" id="WP_064583544.1">
    <property type="nucleotide sequence ID" value="NZ_CP015878.1"/>
</dbReference>
<evidence type="ECO:0000313" key="12">
    <source>
        <dbReference type="Proteomes" id="UP000077748"/>
    </source>
</evidence>
<evidence type="ECO:0000259" key="10">
    <source>
        <dbReference type="PROSITE" id="PS51296"/>
    </source>
</evidence>
<dbReference type="Pfam" id="PF00355">
    <property type="entry name" value="Rieske"/>
    <property type="match status" value="1"/>
</dbReference>
<dbReference type="EMBL" id="CP015878">
    <property type="protein sequence ID" value="ANI15863.1"/>
    <property type="molecule type" value="Genomic_DNA"/>
</dbReference>
<evidence type="ECO:0000256" key="7">
    <source>
        <dbReference type="ARBA" id="ARBA00023004"/>
    </source>
</evidence>
<dbReference type="CDD" id="cd03478">
    <property type="entry name" value="Rieske_AIFL_N"/>
    <property type="match status" value="1"/>
</dbReference>
<dbReference type="GO" id="GO:0046872">
    <property type="term" value="F:metal ion binding"/>
    <property type="evidence" value="ECO:0007669"/>
    <property type="project" value="UniProtKB-KW"/>
</dbReference>
<dbReference type="GO" id="GO:0005737">
    <property type="term" value="C:cytoplasm"/>
    <property type="evidence" value="ECO:0007669"/>
    <property type="project" value="TreeGrafter"/>
</dbReference>